<sequence>MQEIKRPKKNRFDEFLKKVEKPVVLRESFVEHKKMVSGPKILLPSKEDLVESEVFQADINLLNKQVASKYPKLSVVQKETLVFGVLALLCFVSLKGASIVASGIQTRSQVIGTAKQALGQLKEAQVLASEKDFVGVQKQLEFAQNNFEQARKDISSLGGLVTSAIKLLPEGQAAQNLLEAGSELSRSGIALNNFYAMTSQIQVSENGFSSPDGLYQTLNASKKYLNEAEKSIEKSTENLSKVDVKYLPEDLRDQFVTYKNNLEQGSVALNQISSILNLFQQFLGSGSKTLLVLFENNNELRPTGGFIGTYGFFKLNNGKIESQKISSVYDIDGQITEKIAPPGPFHDLTDSWGLRDSNWFVDFKESAQKAISFYEKTGKQTPDAVVAMTPDMFVDLLSVLGPIDIPKYGLSLNANNFREQVQLNTSIGYDKKENKPKQMLADFAPLLLQKISLATPEQKSELLSVLFNSLSKKNLMFYDRNKNVQEIFESYSWAGRILDTDRDYLAIYNTNLGGRKTDLSIQQSAVLNSEVQEDGSVVNTITYTRKHQLNLYEQAKNIDYVRFLVPKGSKFVSAQGFVKKPYYKSDGSGYTTSLIDTLKNQFKKDSDLLKYDSVSKVIDQTSGTVEGTEAGKTYFANWIEVSPGEESLVVLKYRLPFNLDDSRKYSLLLQKQPGANPLKIDYTLKTNAKVLWYTGNLKNSLGKINYSSSLSEDTFLGLVLEGR</sequence>
<keyword evidence="1" id="KW-0175">Coiled coil</keyword>
<dbReference type="InterPro" id="IPR025101">
    <property type="entry name" value="DUF4012"/>
</dbReference>
<evidence type="ECO:0000256" key="2">
    <source>
        <dbReference type="SAM" id="Phobius"/>
    </source>
</evidence>
<proteinExistence type="predicted"/>
<name>A0A554JC28_9BACT</name>
<accession>A0A554JC28</accession>
<gene>
    <name evidence="3" type="ORF">G01um101477_285</name>
</gene>
<dbReference type="Pfam" id="PF13196">
    <property type="entry name" value="DUF4012"/>
    <property type="match status" value="1"/>
</dbReference>
<organism evidence="3 4">
    <name type="scientific">Candidatus Doudnabacteria bacterium Gr01-1014_77</name>
    <dbReference type="NCBI Taxonomy" id="2017133"/>
    <lineage>
        <taxon>Bacteria</taxon>
        <taxon>Candidatus Doudnaibacteriota</taxon>
    </lineage>
</organism>
<evidence type="ECO:0008006" key="5">
    <source>
        <dbReference type="Google" id="ProtNLM"/>
    </source>
</evidence>
<dbReference type="AlphaFoldDB" id="A0A554JC28"/>
<reference evidence="3 4" key="1">
    <citation type="submission" date="2017-07" db="EMBL/GenBank/DDBJ databases">
        <title>Mechanisms for carbon and nitrogen cycling indicate functional differentiation within the Candidate Phyla Radiation.</title>
        <authorList>
            <person name="Danczak R.E."/>
            <person name="Johnston M.D."/>
            <person name="Kenah C."/>
            <person name="Slattery M."/>
            <person name="Wrighton K.C."/>
            <person name="Wilkins M.J."/>
        </authorList>
    </citation>
    <scope>NUCLEOTIDE SEQUENCE [LARGE SCALE GENOMIC DNA]</scope>
    <source>
        <strain evidence="3">Gr01-1014_77</strain>
    </source>
</reference>
<comment type="caution">
    <text evidence="3">The sequence shown here is derived from an EMBL/GenBank/DDBJ whole genome shotgun (WGS) entry which is preliminary data.</text>
</comment>
<keyword evidence="2" id="KW-0812">Transmembrane</keyword>
<evidence type="ECO:0000313" key="3">
    <source>
        <dbReference type="EMBL" id="TSC65936.1"/>
    </source>
</evidence>
<evidence type="ECO:0000256" key="1">
    <source>
        <dbReference type="SAM" id="Coils"/>
    </source>
</evidence>
<keyword evidence="2" id="KW-0472">Membrane</keyword>
<evidence type="ECO:0000313" key="4">
    <source>
        <dbReference type="Proteomes" id="UP000319613"/>
    </source>
</evidence>
<keyword evidence="2" id="KW-1133">Transmembrane helix</keyword>
<feature type="transmembrane region" description="Helical" evidence="2">
    <location>
        <begin position="81"/>
        <end position="101"/>
    </location>
</feature>
<protein>
    <recommendedName>
        <fullName evidence="5">DUF4012 domain-containing protein</fullName>
    </recommendedName>
</protein>
<feature type="coiled-coil region" evidence="1">
    <location>
        <begin position="218"/>
        <end position="245"/>
    </location>
</feature>
<dbReference type="EMBL" id="VMFF01000021">
    <property type="protein sequence ID" value="TSC65936.1"/>
    <property type="molecule type" value="Genomic_DNA"/>
</dbReference>
<dbReference type="Proteomes" id="UP000319613">
    <property type="component" value="Unassembled WGS sequence"/>
</dbReference>